<gene>
    <name evidence="10 12" type="primary">recC</name>
    <name evidence="12" type="ORF">O4H32_10910</name>
</gene>
<comment type="function">
    <text evidence="10">A helicase/nuclease that prepares dsDNA breaks (DSB) for recombinational DNA repair. Binds to DSBs and unwinds DNA via a highly rapid and processive ATP-dependent bidirectional helicase activity. Unwinds dsDNA until it encounters a Chi (crossover hotspot instigator) sequence from the 3' direction. Cuts ssDNA a few nucleotides 3' to the Chi site. The properties and activities of the enzyme are changed at Chi. The Chi-altered holoenzyme produces a long 3'-ssDNA overhang and facilitates RecA-binding to the ssDNA for homologous DNA recombination and repair. Holoenzyme degrades any linearized DNA that is unable to undergo homologous recombination. In the holoenzyme this subunit recognizes the wild-type Chi sequence, and when added to isolated RecB increases its ATP-dependent helicase processivity.</text>
</comment>
<keyword evidence="5 10" id="KW-0347">Helicase</keyword>
<dbReference type="InterPro" id="IPR041500">
    <property type="entry name" value="RecC_C"/>
</dbReference>
<name>A0ABT4M581_9BURK</name>
<evidence type="ECO:0000313" key="12">
    <source>
        <dbReference type="EMBL" id="MCZ4330462.1"/>
    </source>
</evidence>
<dbReference type="Gene3D" id="3.40.50.10930">
    <property type="match status" value="1"/>
</dbReference>
<keyword evidence="8 10" id="KW-0238">DNA-binding</keyword>
<dbReference type="SUPFAM" id="SSF52540">
    <property type="entry name" value="P-loop containing nucleoside triphosphate hydrolases"/>
    <property type="match status" value="2"/>
</dbReference>
<accession>A0ABT4M581</accession>
<keyword evidence="6 10" id="KW-0269">Exonuclease</keyword>
<evidence type="ECO:0000256" key="4">
    <source>
        <dbReference type="ARBA" id="ARBA00022801"/>
    </source>
</evidence>
<evidence type="ECO:0000313" key="13">
    <source>
        <dbReference type="Proteomes" id="UP001068379"/>
    </source>
</evidence>
<comment type="subunit">
    <text evidence="10">Heterotrimer of RecB, RecC and RecD. All subunits contribute to DNA-binding.</text>
</comment>
<sequence>MAELTPGLMLVHGNRAEQLREVLVAWLRHSPLDPLENECLLVHSNGIAQWLRLALAERDQGCGIAAALDFLLPSRFMWQAYRAVLGAGAVPEQSPLDKDPLAWRLMRLLPLLAGRPGFEPVARFLADDAGVRKRHQLAHRLADLFDQYQVYRADWLDAWSRDEIVLPDALGRDQPLPETEAWQARLWRALLHDLGAAGGEPVGRAAVHAAFMARVRAPGDAPRPAGLPRRLLVFGISAMPRQTLEALSGLSRWVQILVCVNNPCAHYWADILGDRDLLRARFRRQARRPGMPEVLDEHALHQQTHPLLASWGRQGRDFIGLLDDIDDPAHRARCGLAFEALHQRIDAFEALPGRTLLEQLQDDIRDLRPLAETRERWPAVDPARDDSLRFHIAHGAQREVEILHDQLLAAFAADPGLQPRDVIVMVPDIEAYAPHVQAVFGQYGPGDRRHVPYALADRGQRRADPLVIVLEQLLSLPRLRLGVQEVLEWLDVPALRARFGIEAADLPLLQAWARDAEVRWGLHAEHRAAFGLEQAPAAAHGHTWRFGLERMLLGYAAGPDAPAWDGIEPYGETGGLQAQALGALARLLDTLDRHWRLLSQDAAPAQWVASLRTLLDDCFLPVSDADEHTLARFQEILQDWSQLCEAAGVGEPLPVSIVAEHCLGRLDQAGLSQRFFAGAVTFATLMPMRAIPFRRVCLLGMQDGAFPRQRVPVDFDLMALHPRPGDRSRREDDRYLFLEALLSARDQLYLSWVGHSIHDNTPQPPSVLVSQLMDHLDRGWRSADGAGTLSRGLSLHHPLQPFSRRYFPERAQTGPGALFTYAAEWRGAREPASVAASAAAPLSASAPLPPPRRDAAVRLEDLRRFLKHPVRAFFQQRLQVFFEAPDPDLDEGEPYVRDGLGQWHLRAELIEALRRSPDPADAGPAIQACLDRMRRRGALVAGGLGEAAARALHDSVREAVDPYRQACEAWPLAADAPLRMGSAVPDTSLVFEDTLAGWRGDGRGGWGRIVLLASHLVRDRHYRIAPMMPAWLDHLAAHAHGRSLTTVLVSPQGCVRFGPLEPDHAAAQWQALWAAWRAGMRAAPPVEIDTAGAWLRAGAGTDPGGKAWRAAEDMYRKRVDDDLYLRRCYPDFHSLCADDGFFRWAETLYGAASRAILPYPAADEAEA</sequence>
<dbReference type="EMBL" id="JAPWHE010000007">
    <property type="protein sequence ID" value="MCZ4330462.1"/>
    <property type="molecule type" value="Genomic_DNA"/>
</dbReference>
<dbReference type="GO" id="GO:0008854">
    <property type="term" value="F:exodeoxyribonuclease V activity"/>
    <property type="evidence" value="ECO:0007669"/>
    <property type="project" value="UniProtKB-EC"/>
</dbReference>
<dbReference type="InterPro" id="IPR027417">
    <property type="entry name" value="P-loop_NTPase"/>
</dbReference>
<keyword evidence="1 10" id="KW-0540">Nuclease</keyword>
<dbReference type="Gene3D" id="1.10.10.990">
    <property type="match status" value="1"/>
</dbReference>
<dbReference type="Gene3D" id="1.10.10.160">
    <property type="match status" value="1"/>
</dbReference>
<keyword evidence="2 10" id="KW-0547">Nucleotide-binding</keyword>
<dbReference type="Pfam" id="PF17946">
    <property type="entry name" value="RecC_C"/>
    <property type="match status" value="1"/>
</dbReference>
<evidence type="ECO:0000256" key="9">
    <source>
        <dbReference type="ARBA" id="ARBA00023204"/>
    </source>
</evidence>
<feature type="domain" description="RecC C-terminal" evidence="11">
    <location>
        <begin position="855"/>
        <end position="1098"/>
    </location>
</feature>
<comment type="caution">
    <text evidence="12">The sequence shown here is derived from an EMBL/GenBank/DDBJ whole genome shotgun (WGS) entry which is preliminary data.</text>
</comment>
<keyword evidence="4 10" id="KW-0378">Hydrolase</keyword>
<organism evidence="12 13">
    <name type="scientific">Castellaniella denitrificans</name>
    <dbReference type="NCBI Taxonomy" id="56119"/>
    <lineage>
        <taxon>Bacteria</taxon>
        <taxon>Pseudomonadati</taxon>
        <taxon>Pseudomonadota</taxon>
        <taxon>Betaproteobacteria</taxon>
        <taxon>Burkholderiales</taxon>
        <taxon>Alcaligenaceae</taxon>
        <taxon>Castellaniella</taxon>
    </lineage>
</organism>
<evidence type="ECO:0000256" key="10">
    <source>
        <dbReference type="HAMAP-Rule" id="MF_01486"/>
    </source>
</evidence>
<evidence type="ECO:0000256" key="2">
    <source>
        <dbReference type="ARBA" id="ARBA00022741"/>
    </source>
</evidence>
<keyword evidence="9 10" id="KW-0234">DNA repair</keyword>
<proteinExistence type="inferred from homology"/>
<evidence type="ECO:0000256" key="8">
    <source>
        <dbReference type="ARBA" id="ARBA00023125"/>
    </source>
</evidence>
<dbReference type="Proteomes" id="UP001068379">
    <property type="component" value="Unassembled WGS sequence"/>
</dbReference>
<dbReference type="InterPro" id="IPR006697">
    <property type="entry name" value="RecC"/>
</dbReference>
<protein>
    <recommendedName>
        <fullName evidence="10">RecBCD enzyme subunit RecC</fullName>
    </recommendedName>
    <alternativeName>
        <fullName evidence="10">Exonuclease V subunit RecC</fullName>
        <shortName evidence="10">ExoV subunit RecC</shortName>
    </alternativeName>
    <alternativeName>
        <fullName evidence="10">Helicase/nuclease RecBCD subunit RecC</fullName>
    </alternativeName>
</protein>
<evidence type="ECO:0000256" key="6">
    <source>
        <dbReference type="ARBA" id="ARBA00022839"/>
    </source>
</evidence>
<dbReference type="Pfam" id="PF04257">
    <property type="entry name" value="Exonuc_V_gamma"/>
    <property type="match status" value="1"/>
</dbReference>
<dbReference type="PANTHER" id="PTHR30591:SF1">
    <property type="entry name" value="RECBCD ENZYME SUBUNIT RECC"/>
    <property type="match status" value="1"/>
</dbReference>
<evidence type="ECO:0000256" key="3">
    <source>
        <dbReference type="ARBA" id="ARBA00022763"/>
    </source>
</evidence>
<dbReference type="PIRSF" id="PIRSF000980">
    <property type="entry name" value="RecC"/>
    <property type="match status" value="1"/>
</dbReference>
<dbReference type="HAMAP" id="MF_01486">
    <property type="entry name" value="RecC"/>
    <property type="match status" value="1"/>
</dbReference>
<dbReference type="SUPFAM" id="SSF52980">
    <property type="entry name" value="Restriction endonuclease-like"/>
    <property type="match status" value="1"/>
</dbReference>
<evidence type="ECO:0000256" key="1">
    <source>
        <dbReference type="ARBA" id="ARBA00022722"/>
    </source>
</evidence>
<dbReference type="Gene3D" id="3.40.50.300">
    <property type="entry name" value="P-loop containing nucleotide triphosphate hydrolases"/>
    <property type="match status" value="2"/>
</dbReference>
<evidence type="ECO:0000259" key="11">
    <source>
        <dbReference type="Pfam" id="PF17946"/>
    </source>
</evidence>
<dbReference type="NCBIfam" id="TIGR01450">
    <property type="entry name" value="recC"/>
    <property type="match status" value="1"/>
</dbReference>
<evidence type="ECO:0000256" key="7">
    <source>
        <dbReference type="ARBA" id="ARBA00022840"/>
    </source>
</evidence>
<evidence type="ECO:0000256" key="5">
    <source>
        <dbReference type="ARBA" id="ARBA00022806"/>
    </source>
</evidence>
<dbReference type="PANTHER" id="PTHR30591">
    <property type="entry name" value="RECBCD ENZYME SUBUNIT RECC"/>
    <property type="match status" value="1"/>
</dbReference>
<keyword evidence="7 10" id="KW-0067">ATP-binding</keyword>
<keyword evidence="13" id="KW-1185">Reference proteome</keyword>
<dbReference type="InterPro" id="IPR013986">
    <property type="entry name" value="DExx_box_DNA_helicase_dom_sf"/>
</dbReference>
<dbReference type="InterPro" id="IPR011335">
    <property type="entry name" value="Restrct_endonuc-II-like"/>
</dbReference>
<dbReference type="RefSeq" id="WP_269359096.1">
    <property type="nucleotide sequence ID" value="NZ_JAPWHE010000007.1"/>
</dbReference>
<comment type="miscellaneous">
    <text evidence="10">In the RecBCD complex, RecB has a slow 3'-5' helicase, an exonuclease activity and loads RecA onto ssDNA, RecD has a fast 5'-3' helicase activity, while RecC stimulates the ATPase and processivity of the RecB helicase and contributes to recognition of the Chi site.</text>
</comment>
<keyword evidence="3 10" id="KW-0227">DNA damage</keyword>
<comment type="similarity">
    <text evidence="10">Belongs to the RecC family.</text>
</comment>
<reference evidence="12" key="1">
    <citation type="submission" date="2022-12" db="EMBL/GenBank/DDBJ databases">
        <title>Bacterial isolates from different developmental stages of Nematostella vectensis.</title>
        <authorList>
            <person name="Fraune S."/>
        </authorList>
    </citation>
    <scope>NUCLEOTIDE SEQUENCE</scope>
    <source>
        <strain evidence="12">G21619-S1</strain>
    </source>
</reference>